<evidence type="ECO:0000313" key="1">
    <source>
        <dbReference type="EMBL" id="ACZ63542.1"/>
    </source>
</evidence>
<name>D2J4M3_9BBAC</name>
<dbReference type="GeneID" id="11107063"/>
<evidence type="ECO:0000313" key="2">
    <source>
        <dbReference type="Proteomes" id="UP000202544"/>
    </source>
</evidence>
<dbReference type="KEGG" id="vg:11107063"/>
<dbReference type="Proteomes" id="UP000202544">
    <property type="component" value="Segment"/>
</dbReference>
<dbReference type="EMBL" id="GQ884143">
    <property type="protein sequence ID" value="ACZ63542.1"/>
    <property type="molecule type" value="Genomic_DNA"/>
</dbReference>
<dbReference type="Pfam" id="PF05112">
    <property type="entry name" value="Baculo_p47"/>
    <property type="match status" value="1"/>
</dbReference>
<sequence length="399" mass="47298">MHCLLCKMWRSEESQVGESLQFTTIHTISSQYFPQCVKYLFPELNVYWCYSKKLKNCIKRNEQINVKEGFVSYVCDFVEFNMNALTKCTPEDLDLYAECVSAPILSLILKDRWFKGDFKRLKQIIELTDHNKLLRFIENCLWERSYEDNYTLGQQLSIRMTTNLIQSGLDFKHHVNNNSLLQGRGWNCKDFEKALSTIKSVADITKRYKYNITYVMLELERNNMHYTLSLLRCHFTHLITNQLIDNVCLIKENATSACILKRIKQLLNNRLVNVVFVTDTENYLHTHKIFYIYNSMKFYYYCLKNRFVFYYDDYETLYFIYTIIMLEIINGGCLNSFTLEKSPIMHPLELNSRRCNALKRAAVYNKTLCNDIELKVDFIKGKRITTGSHDPNRIVQINI</sequence>
<dbReference type="RefSeq" id="YP_003429380.1">
    <property type="nucleotide sequence ID" value="NC_013797.1"/>
</dbReference>
<keyword evidence="2" id="KW-1185">Reference proteome</keyword>
<dbReference type="GO" id="GO:0046782">
    <property type="term" value="P:regulation of viral transcription"/>
    <property type="evidence" value="ECO:0007669"/>
    <property type="project" value="InterPro"/>
</dbReference>
<reference evidence="1 2" key="2">
    <citation type="journal article" date="2012" name="J. Virol.">
        <title>The Genome of Pieris rapae Granulovirus.</title>
        <authorList>
            <person name="Zhang B.Q."/>
            <person name="Cheng R.L."/>
            <person name="Wang X.F."/>
            <person name="Zhang C.X."/>
        </authorList>
    </citation>
    <scope>NUCLEOTIDE SEQUENCE [LARGE SCALE GENOMIC DNA]</scope>
    <source>
        <strain evidence="1">Wuhan</strain>
    </source>
</reference>
<proteinExistence type="predicted"/>
<organism evidence="1 2">
    <name type="scientific">Pieris rapae granulovirus Wuhan</name>
    <dbReference type="NCBI Taxonomy" id="2848030"/>
    <lineage>
        <taxon>Viruses</taxon>
        <taxon>Viruses incertae sedis</taxon>
        <taxon>Naldaviricetes</taxon>
        <taxon>Lefavirales</taxon>
        <taxon>Baculoviridae</taxon>
        <taxon>Betabaculovirus</taxon>
        <taxon>Betabaculovirus arrapae</taxon>
    </lineage>
</organism>
<protein>
    <submittedName>
        <fullName evidence="1">P47</fullName>
    </submittedName>
</protein>
<reference evidence="1 2" key="1">
    <citation type="journal article" date="2011" name="J. Proteome Res.">
        <title>ODV-associated proteins of the Pieris rapae granulovirus.</title>
        <authorList>
            <person name="Wang X.F."/>
            <person name="Zhang B.Q."/>
            <person name="Xu H.J."/>
            <person name="Cui Y.J."/>
            <person name="Xu Y.P."/>
            <person name="Zhang M.J."/>
            <person name="Han Y.S."/>
            <person name="Lee Y.S."/>
            <person name="Bao Y.Y."/>
            <person name="Zhang C.X."/>
        </authorList>
    </citation>
    <scope>NUCLEOTIDE SEQUENCE [LARGE SCALE GENOMIC DNA]</scope>
    <source>
        <strain evidence="1">Wuhan</strain>
    </source>
</reference>
<accession>D2J4M3</accession>
<dbReference type="OrthoDB" id="6161at10239"/>
<dbReference type="InterPro" id="IPR007799">
    <property type="entry name" value="Baculo_p47"/>
</dbReference>